<dbReference type="InterPro" id="IPR052582">
    <property type="entry name" value="tRNA-DUS-like"/>
</dbReference>
<sequence length="433" mass="48921">MILTYSNKIILAPMVRIGTLPFRLLALRYGADIVYTEEIIDYKMLECKRIENKLLDTTDFLLADGTVVFRTCKEEKGKLVFQMGTNNAERALSVARMLEKDIDGIDINMGCPKEFSVKGGMGAALLTQPDKVKQILTGLVQNLSIPVTCKIRILPQLSDTIELVKLIEATGVKAIAIHGRTKDERSSSPCHNDYIKAIADAVNIPVIANGGSQDIKTYFNIAKFKEETGCSSVMIARSAQWNPSVFRKEGILPLIDVIKEYIKVALIFDACFTNIKYVLCKMFGNTAGSELGKRLSASVNLQDICETFDLEEFRQNLLKEREIRRTELESEPSHKKFKSSNCIVLDVTYNRKWYPRTLSPLQKVYDYCMREGLKQPVLKTETSTDKLFKSEILVDNVLYTTKLWAKRKKSAEQGAAIAFLHYNGMHDGRIKEE</sequence>
<dbReference type="SUPFAM" id="SSF54768">
    <property type="entry name" value="dsRNA-binding domain-like"/>
    <property type="match status" value="1"/>
</dbReference>
<evidence type="ECO:0000313" key="8">
    <source>
        <dbReference type="RefSeq" id="XP_065649586.1"/>
    </source>
</evidence>
<keyword evidence="5" id="KW-0560">Oxidoreductase</keyword>
<evidence type="ECO:0000256" key="5">
    <source>
        <dbReference type="ARBA" id="ARBA00023002"/>
    </source>
</evidence>
<name>A0ABM4BKK5_HYDVU</name>
<dbReference type="PROSITE" id="PS01136">
    <property type="entry name" value="UPF0034"/>
    <property type="match status" value="1"/>
</dbReference>
<keyword evidence="3" id="KW-0288">FMN</keyword>
<dbReference type="RefSeq" id="XP_065649586.1">
    <property type="nucleotide sequence ID" value="XM_065793514.1"/>
</dbReference>
<dbReference type="GeneID" id="100203367"/>
<organism evidence="7 8">
    <name type="scientific">Hydra vulgaris</name>
    <name type="common">Hydra</name>
    <name type="synonym">Hydra attenuata</name>
    <dbReference type="NCBI Taxonomy" id="6087"/>
    <lineage>
        <taxon>Eukaryota</taxon>
        <taxon>Metazoa</taxon>
        <taxon>Cnidaria</taxon>
        <taxon>Hydrozoa</taxon>
        <taxon>Hydroidolina</taxon>
        <taxon>Anthoathecata</taxon>
        <taxon>Aplanulata</taxon>
        <taxon>Hydridae</taxon>
        <taxon>Hydra</taxon>
    </lineage>
</organism>
<evidence type="ECO:0000256" key="3">
    <source>
        <dbReference type="ARBA" id="ARBA00022643"/>
    </source>
</evidence>
<dbReference type="PANTHER" id="PTHR45936:SF1">
    <property type="entry name" value="TRNA-DIHYDROURIDINE(20) SYNTHASE [NAD(P)+]-LIKE"/>
    <property type="match status" value="1"/>
</dbReference>
<evidence type="ECO:0000256" key="4">
    <source>
        <dbReference type="ARBA" id="ARBA00022694"/>
    </source>
</evidence>
<feature type="domain" description="DUS-like FMN-binding" evidence="6">
    <location>
        <begin position="10"/>
        <end position="249"/>
    </location>
</feature>
<keyword evidence="7" id="KW-1185">Reference proteome</keyword>
<dbReference type="InterPro" id="IPR018517">
    <property type="entry name" value="tRNA_hU_synthase_CS"/>
</dbReference>
<dbReference type="Gene3D" id="3.20.20.70">
    <property type="entry name" value="Aldolase class I"/>
    <property type="match status" value="1"/>
</dbReference>
<keyword evidence="2" id="KW-0285">Flavoprotein</keyword>
<evidence type="ECO:0000313" key="7">
    <source>
        <dbReference type="Proteomes" id="UP001652625"/>
    </source>
</evidence>
<dbReference type="Gene3D" id="3.30.160.20">
    <property type="match status" value="1"/>
</dbReference>
<dbReference type="SUPFAM" id="SSF51395">
    <property type="entry name" value="FMN-linked oxidoreductases"/>
    <property type="match status" value="1"/>
</dbReference>
<dbReference type="PANTHER" id="PTHR45936">
    <property type="entry name" value="TRNA-DIHYDROURIDINE(20) SYNTHASE [NAD(P)+]-LIKE"/>
    <property type="match status" value="1"/>
</dbReference>
<dbReference type="CDD" id="cd02801">
    <property type="entry name" value="DUS_like_FMN"/>
    <property type="match status" value="1"/>
</dbReference>
<protein>
    <submittedName>
        <fullName evidence="8">tRNA-dihydrouridine(20) synthase [NAD(P)+]-like isoform X2</fullName>
    </submittedName>
</protein>
<proteinExistence type="predicted"/>
<evidence type="ECO:0000256" key="2">
    <source>
        <dbReference type="ARBA" id="ARBA00022630"/>
    </source>
</evidence>
<evidence type="ECO:0000256" key="1">
    <source>
        <dbReference type="ARBA" id="ARBA00001917"/>
    </source>
</evidence>
<accession>A0ABM4BKK5</accession>
<evidence type="ECO:0000259" key="6">
    <source>
        <dbReference type="Pfam" id="PF01207"/>
    </source>
</evidence>
<dbReference type="InterPro" id="IPR035587">
    <property type="entry name" value="DUS-like_FMN-bd"/>
</dbReference>
<dbReference type="CDD" id="cd19871">
    <property type="entry name" value="DSRM_DUS2L"/>
    <property type="match status" value="1"/>
</dbReference>
<gene>
    <name evidence="8" type="primary">LOC100203367</name>
</gene>
<keyword evidence="4" id="KW-0819">tRNA processing</keyword>
<dbReference type="Pfam" id="PF01207">
    <property type="entry name" value="Dus"/>
    <property type="match status" value="1"/>
</dbReference>
<dbReference type="Proteomes" id="UP001652625">
    <property type="component" value="Chromosome 03"/>
</dbReference>
<dbReference type="InterPro" id="IPR013785">
    <property type="entry name" value="Aldolase_TIM"/>
</dbReference>
<comment type="cofactor">
    <cofactor evidence="1">
        <name>FMN</name>
        <dbReference type="ChEBI" id="CHEBI:58210"/>
    </cofactor>
</comment>
<dbReference type="InterPro" id="IPR044463">
    <property type="entry name" value="DUS2_DSRM"/>
</dbReference>
<reference evidence="8" key="1">
    <citation type="submission" date="2025-08" db="UniProtKB">
        <authorList>
            <consortium name="RefSeq"/>
        </authorList>
    </citation>
    <scope>IDENTIFICATION</scope>
</reference>